<proteinExistence type="predicted"/>
<feature type="domain" description="Transposase Tnp1/En/Spm-like" evidence="1">
    <location>
        <begin position="117"/>
        <end position="155"/>
    </location>
</feature>
<evidence type="ECO:0000313" key="2">
    <source>
        <dbReference type="EMBL" id="KAF4369740.1"/>
    </source>
</evidence>
<protein>
    <recommendedName>
        <fullName evidence="1">Transposase Tnp1/En/Spm-like domain-containing protein</fullName>
    </recommendedName>
</protein>
<evidence type="ECO:0000259" key="1">
    <source>
        <dbReference type="Pfam" id="PF03017"/>
    </source>
</evidence>
<accession>A0A7J6FJ06</accession>
<evidence type="ECO:0000313" key="3">
    <source>
        <dbReference type="Proteomes" id="UP000525078"/>
    </source>
</evidence>
<name>A0A7J6FJ06_CANSA</name>
<sequence>MLEMSAGAKKKYKDKIVYVGQWEKLIKYWTTDDAKVQLQEKQELNEGVSNEREAELKEVRSLVQANKQNYNANDTSIIPDMAKKPCMSHNKESRRQLWLSSSAYDIPIVESVTADPETIAIGLVVSKNSSKEVGGKGLGNHYSKVVVQIYIKPDEN</sequence>
<organism evidence="2 3">
    <name type="scientific">Cannabis sativa</name>
    <name type="common">Hemp</name>
    <name type="synonym">Marijuana</name>
    <dbReference type="NCBI Taxonomy" id="3483"/>
    <lineage>
        <taxon>Eukaryota</taxon>
        <taxon>Viridiplantae</taxon>
        <taxon>Streptophyta</taxon>
        <taxon>Embryophyta</taxon>
        <taxon>Tracheophyta</taxon>
        <taxon>Spermatophyta</taxon>
        <taxon>Magnoliopsida</taxon>
        <taxon>eudicotyledons</taxon>
        <taxon>Gunneridae</taxon>
        <taxon>Pentapetalae</taxon>
        <taxon>rosids</taxon>
        <taxon>fabids</taxon>
        <taxon>Rosales</taxon>
        <taxon>Cannabaceae</taxon>
        <taxon>Cannabis</taxon>
    </lineage>
</organism>
<dbReference type="AlphaFoldDB" id="A0A7J6FJ06"/>
<comment type="caution">
    <text evidence="2">The sequence shown here is derived from an EMBL/GenBank/DDBJ whole genome shotgun (WGS) entry which is preliminary data.</text>
</comment>
<dbReference type="Proteomes" id="UP000525078">
    <property type="component" value="Unassembled WGS sequence"/>
</dbReference>
<dbReference type="InterPro" id="IPR004264">
    <property type="entry name" value="Transposase_23"/>
</dbReference>
<dbReference type="Pfam" id="PF03017">
    <property type="entry name" value="Transposase_23"/>
    <property type="match status" value="1"/>
</dbReference>
<dbReference type="EMBL" id="JAATIP010000123">
    <property type="protein sequence ID" value="KAF4369740.1"/>
    <property type="molecule type" value="Genomic_DNA"/>
</dbReference>
<reference evidence="2 3" key="1">
    <citation type="journal article" date="2020" name="bioRxiv">
        <title>Sequence and annotation of 42 cannabis genomes reveals extensive copy number variation in cannabinoid synthesis and pathogen resistance genes.</title>
        <authorList>
            <person name="Mckernan K.J."/>
            <person name="Helbert Y."/>
            <person name="Kane L.T."/>
            <person name="Ebling H."/>
            <person name="Zhang L."/>
            <person name="Liu B."/>
            <person name="Eaton Z."/>
            <person name="Mclaughlin S."/>
            <person name="Kingan S."/>
            <person name="Baybayan P."/>
            <person name="Concepcion G."/>
            <person name="Jordan M."/>
            <person name="Riva A."/>
            <person name="Barbazuk W."/>
            <person name="Harkins T."/>
        </authorList>
    </citation>
    <scope>NUCLEOTIDE SEQUENCE [LARGE SCALE GENOMIC DNA]</scope>
    <source>
        <strain evidence="3">cv. Jamaican Lion 4</strain>
        <tissue evidence="2">Leaf</tissue>
    </source>
</reference>
<gene>
    <name evidence="2" type="ORF">F8388_018797</name>
</gene>